<proteinExistence type="predicted"/>
<feature type="compositionally biased region" description="Basic and acidic residues" evidence="1">
    <location>
        <begin position="37"/>
        <end position="47"/>
    </location>
</feature>
<dbReference type="EMBL" id="PJEX01000420">
    <property type="protein sequence ID" value="TKW50247.1"/>
    <property type="molecule type" value="Genomic_DNA"/>
</dbReference>
<gene>
    <name evidence="2" type="ORF">CTA1_9674</name>
</gene>
<feature type="region of interest" description="Disordered" evidence="1">
    <location>
        <begin position="267"/>
        <end position="288"/>
    </location>
</feature>
<feature type="region of interest" description="Disordered" evidence="1">
    <location>
        <begin position="36"/>
        <end position="180"/>
    </location>
</feature>
<feature type="compositionally biased region" description="Basic residues" evidence="1">
    <location>
        <begin position="127"/>
        <end position="136"/>
    </location>
</feature>
<evidence type="ECO:0000313" key="2">
    <source>
        <dbReference type="EMBL" id="TKW50247.1"/>
    </source>
</evidence>
<evidence type="ECO:0000313" key="3">
    <source>
        <dbReference type="Proteomes" id="UP000310108"/>
    </source>
</evidence>
<reference evidence="2 3" key="1">
    <citation type="journal article" date="2019" name="PLoS ONE">
        <title>Comparative genome analysis indicates high evolutionary potential of pathogenicity genes in Colletotrichum tanaceti.</title>
        <authorList>
            <person name="Lelwala R.V."/>
            <person name="Korhonen P.K."/>
            <person name="Young N.D."/>
            <person name="Scott J.B."/>
            <person name="Ades P.A."/>
            <person name="Gasser R.B."/>
            <person name="Taylor P.W.J."/>
        </authorList>
    </citation>
    <scope>NUCLEOTIDE SEQUENCE [LARGE SCALE GENOMIC DNA]</scope>
    <source>
        <strain evidence="2">BRIP57314</strain>
    </source>
</reference>
<dbReference type="Proteomes" id="UP000310108">
    <property type="component" value="Unassembled WGS sequence"/>
</dbReference>
<comment type="caution">
    <text evidence="2">The sequence shown here is derived from an EMBL/GenBank/DDBJ whole genome shotgun (WGS) entry which is preliminary data.</text>
</comment>
<organism evidence="2 3">
    <name type="scientific">Colletotrichum tanaceti</name>
    <dbReference type="NCBI Taxonomy" id="1306861"/>
    <lineage>
        <taxon>Eukaryota</taxon>
        <taxon>Fungi</taxon>
        <taxon>Dikarya</taxon>
        <taxon>Ascomycota</taxon>
        <taxon>Pezizomycotina</taxon>
        <taxon>Sordariomycetes</taxon>
        <taxon>Hypocreomycetidae</taxon>
        <taxon>Glomerellales</taxon>
        <taxon>Glomerellaceae</taxon>
        <taxon>Colletotrichum</taxon>
        <taxon>Colletotrichum destructivum species complex</taxon>
    </lineage>
</organism>
<protein>
    <submittedName>
        <fullName evidence="2">Uncharacterized protein</fullName>
    </submittedName>
</protein>
<keyword evidence="3" id="KW-1185">Reference proteome</keyword>
<feature type="compositionally biased region" description="Low complexity" evidence="1">
    <location>
        <begin position="50"/>
        <end position="66"/>
    </location>
</feature>
<dbReference type="AlphaFoldDB" id="A0A4U6X9G4"/>
<accession>A0A4U6X9G4</accession>
<evidence type="ECO:0000256" key="1">
    <source>
        <dbReference type="SAM" id="MobiDB-lite"/>
    </source>
</evidence>
<sequence>DERRRHVVGDWGKGYSFSSKKRYLSFRPILLLTPEQRQQKSHTDHEAPSPVHLGQPGLHPLLGRPGAQASFGFPVGERDKVHHRRPDRVLRRQQLVLDLVPDQRRRRRPRHGQRRQVRAQDLPRVGLQRRQRHPRRGPGLVPAPLGRRVPDQHGRQRAPAPRRRRRRRREEGRQAGHPLCQPLGRLRRHERLRQGLWRLQGVVVHQPAGPEPVPGLCPSRRGPVQGLGRHLRLGAGQRAPLQGLRHGRHLQVGRVELQVCQVARCEPHGHPRRRGDGPPRRRELPLPVRRRDGLCEESRHRHARFWNIPHVPGSLERRSQDLVSRMDQIARRSMRQGRQALSL</sequence>
<name>A0A4U6X9G4_9PEZI</name>
<feature type="compositionally biased region" description="Basic residues" evidence="1">
    <location>
        <begin position="104"/>
        <end position="117"/>
    </location>
</feature>
<feature type="non-terminal residue" evidence="2">
    <location>
        <position position="1"/>
    </location>
</feature>